<evidence type="ECO:0000256" key="1">
    <source>
        <dbReference type="ARBA" id="ARBA00001933"/>
    </source>
</evidence>
<dbReference type="PANTHER" id="PTHR11879">
    <property type="entry name" value="ASPARTATE AMINOTRANSFERASE"/>
    <property type="match status" value="1"/>
</dbReference>
<evidence type="ECO:0000259" key="7">
    <source>
        <dbReference type="Pfam" id="PF00155"/>
    </source>
</evidence>
<evidence type="ECO:0000313" key="8">
    <source>
        <dbReference type="EMBL" id="AOH38619.1"/>
    </source>
</evidence>
<accession>A0A1B3WCB6</accession>
<sequence>MYSIAAEHAKGKFAQDNIFASNNKAVALADKLGNDKVINATVGSILDEEGNLVVLNVVQEEYKKLTPRQYAAYAPIQGYQGYLEACIEQCFCSSRPEGYIRAVSTSGGTGVLHHAVHNYSAIGDEILISDWHWGAYDSVIQDNLRKIRTFSLINEEGHFDSVDFKKQVEYLVSKQQNTVILFNGIANNPTGFCLTIEEWQLAVNIIRESVEGTDKNIIFVPDVAYLDYSGEKEECRRFFKVFSNLPKNILTIVAYTLSKGFTIYGQRMGAMIAVTSDEGVAQEFVDINQYSSRATWSNGNSAPQQAMISICKDAEKVKRLDLERKQYFELIQQRADIFMKEAQECNIKFVPYISGFFITIPVDGAQAVCDKLQEENIFMVPLKKGIRLAVCSVSKKKMTGLAAKLREAMDAVGAKQ</sequence>
<comment type="similarity">
    <text evidence="2">Belongs to the class-I pyridoxal-phosphate-dependent aminotransferase family.</text>
</comment>
<feature type="domain" description="Aminotransferase class I/classII large" evidence="7">
    <location>
        <begin position="36"/>
        <end position="405"/>
    </location>
</feature>
<comment type="subunit">
    <text evidence="3">Homodimer.</text>
</comment>
<evidence type="ECO:0000256" key="6">
    <source>
        <dbReference type="ARBA" id="ARBA00022898"/>
    </source>
</evidence>
<organism evidence="8 10">
    <name type="scientific">Dialister pneumosintes</name>
    <dbReference type="NCBI Taxonomy" id="39950"/>
    <lineage>
        <taxon>Bacteria</taxon>
        <taxon>Bacillati</taxon>
        <taxon>Bacillota</taxon>
        <taxon>Negativicutes</taxon>
        <taxon>Veillonellales</taxon>
        <taxon>Veillonellaceae</taxon>
        <taxon>Dialister</taxon>
    </lineage>
</organism>
<dbReference type="GO" id="GO:0008483">
    <property type="term" value="F:transaminase activity"/>
    <property type="evidence" value="ECO:0007669"/>
    <property type="project" value="UniProtKB-KW"/>
</dbReference>
<dbReference type="InterPro" id="IPR004839">
    <property type="entry name" value="Aminotransferase_I/II_large"/>
</dbReference>
<gene>
    <name evidence="8" type="ORF">BCB69_00590</name>
    <name evidence="9" type="ORF">DX915_02600</name>
</gene>
<dbReference type="Pfam" id="PF00155">
    <property type="entry name" value="Aminotran_1_2"/>
    <property type="match status" value="1"/>
</dbReference>
<dbReference type="AlphaFoldDB" id="A0A1B3WCB6"/>
<keyword evidence="11" id="KW-1185">Reference proteome</keyword>
<dbReference type="GO" id="GO:0006520">
    <property type="term" value="P:amino acid metabolic process"/>
    <property type="evidence" value="ECO:0007669"/>
    <property type="project" value="InterPro"/>
</dbReference>
<evidence type="ECO:0000313" key="11">
    <source>
        <dbReference type="Proteomes" id="UP000266262"/>
    </source>
</evidence>
<keyword evidence="5 8" id="KW-0808">Transferase</keyword>
<comment type="cofactor">
    <cofactor evidence="1">
        <name>pyridoxal 5'-phosphate</name>
        <dbReference type="ChEBI" id="CHEBI:597326"/>
    </cofactor>
</comment>
<evidence type="ECO:0000256" key="3">
    <source>
        <dbReference type="ARBA" id="ARBA00011738"/>
    </source>
</evidence>
<dbReference type="CDD" id="cd00609">
    <property type="entry name" value="AAT_like"/>
    <property type="match status" value="1"/>
</dbReference>
<evidence type="ECO:0000313" key="10">
    <source>
        <dbReference type="Proteomes" id="UP000094757"/>
    </source>
</evidence>
<dbReference type="Gene3D" id="3.90.1150.10">
    <property type="entry name" value="Aspartate Aminotransferase, domain 1"/>
    <property type="match status" value="1"/>
</dbReference>
<keyword evidence="6" id="KW-0663">Pyridoxal phosphate</keyword>
<dbReference type="EMBL" id="CP017037">
    <property type="protein sequence ID" value="AOH38619.1"/>
    <property type="molecule type" value="Genomic_DNA"/>
</dbReference>
<dbReference type="InterPro" id="IPR015424">
    <property type="entry name" value="PyrdxlP-dep_Trfase"/>
</dbReference>
<evidence type="ECO:0000256" key="4">
    <source>
        <dbReference type="ARBA" id="ARBA00022576"/>
    </source>
</evidence>
<dbReference type="Proteomes" id="UP000266262">
    <property type="component" value="Unassembled WGS sequence"/>
</dbReference>
<dbReference type="Gene3D" id="3.40.640.10">
    <property type="entry name" value="Type I PLP-dependent aspartate aminotransferase-like (Major domain)"/>
    <property type="match status" value="1"/>
</dbReference>
<dbReference type="Proteomes" id="UP000094757">
    <property type="component" value="Chromosome"/>
</dbReference>
<dbReference type="OrthoDB" id="9766445at2"/>
<reference evidence="8" key="1">
    <citation type="submission" date="2016-08" db="EMBL/GenBank/DDBJ databases">
        <authorList>
            <person name="Seilhamer J.J."/>
        </authorList>
    </citation>
    <scope>NUCLEOTIDE SEQUENCE [LARGE SCALE GENOMIC DNA]</scope>
    <source>
        <strain evidence="8">F0677</strain>
    </source>
</reference>
<reference evidence="10" key="2">
    <citation type="submission" date="2016-08" db="EMBL/GenBank/DDBJ databases">
        <authorList>
            <person name="Holder M.E."/>
            <person name="Ajami N.J."/>
            <person name="Petrosino J.F."/>
        </authorList>
    </citation>
    <scope>NUCLEOTIDE SEQUENCE [LARGE SCALE GENOMIC DNA]</scope>
    <source>
        <strain evidence="10">F0677</strain>
    </source>
</reference>
<name>A0A1B3WCB6_9FIRM</name>
<evidence type="ECO:0000256" key="5">
    <source>
        <dbReference type="ARBA" id="ARBA00022679"/>
    </source>
</evidence>
<evidence type="ECO:0000313" key="9">
    <source>
        <dbReference type="EMBL" id="RID94430.1"/>
    </source>
</evidence>
<reference evidence="9 11" key="3">
    <citation type="submission" date="2018-08" db="EMBL/GenBank/DDBJ databases">
        <title>Draft genome sequence of Dialister pneumosintes KCOM 1685.</title>
        <authorList>
            <person name="Kook J.-K."/>
            <person name="Park S.-N."/>
            <person name="Lim Y.K."/>
        </authorList>
    </citation>
    <scope>NUCLEOTIDE SEQUENCE [LARGE SCALE GENOMIC DNA]</scope>
    <source>
        <strain evidence="9 11">KCOM 1685</strain>
    </source>
</reference>
<dbReference type="KEGG" id="dpn:BCB69_00590"/>
<dbReference type="SUPFAM" id="SSF53383">
    <property type="entry name" value="PLP-dependent transferases"/>
    <property type="match status" value="1"/>
</dbReference>
<dbReference type="InterPro" id="IPR015422">
    <property type="entry name" value="PyrdxlP-dep_Trfase_small"/>
</dbReference>
<dbReference type="InterPro" id="IPR000796">
    <property type="entry name" value="Asp_trans"/>
</dbReference>
<dbReference type="EMBL" id="QWKU01000001">
    <property type="protein sequence ID" value="RID94430.1"/>
    <property type="molecule type" value="Genomic_DNA"/>
</dbReference>
<evidence type="ECO:0000256" key="2">
    <source>
        <dbReference type="ARBA" id="ARBA00007441"/>
    </source>
</evidence>
<dbReference type="GO" id="GO:0030170">
    <property type="term" value="F:pyridoxal phosphate binding"/>
    <property type="evidence" value="ECO:0007669"/>
    <property type="project" value="InterPro"/>
</dbReference>
<dbReference type="InterPro" id="IPR015421">
    <property type="entry name" value="PyrdxlP-dep_Trfase_major"/>
</dbReference>
<dbReference type="GO" id="GO:0042802">
    <property type="term" value="F:identical protein binding"/>
    <property type="evidence" value="ECO:0007669"/>
    <property type="project" value="TreeGrafter"/>
</dbReference>
<protein>
    <submittedName>
        <fullName evidence="8 9">Aminotransferase</fullName>
    </submittedName>
</protein>
<proteinExistence type="inferred from homology"/>
<keyword evidence="4 8" id="KW-0032">Aminotransferase</keyword>
<dbReference type="PANTHER" id="PTHR11879:SF22">
    <property type="entry name" value="ASPARTATE AMINOTRANSFERASE, MITOCHONDRIAL"/>
    <property type="match status" value="1"/>
</dbReference>
<dbReference type="RefSeq" id="WP_022513069.1">
    <property type="nucleotide sequence ID" value="NZ_CP017037.1"/>
</dbReference>
<dbReference type="STRING" id="39950.BCB69_00590"/>